<evidence type="ECO:0000256" key="1">
    <source>
        <dbReference type="SAM" id="Phobius"/>
    </source>
</evidence>
<protein>
    <recommendedName>
        <fullName evidence="4">G protein-coupled receptor</fullName>
    </recommendedName>
</protein>
<dbReference type="AlphaFoldDB" id="A0AAV5VPW9"/>
<dbReference type="PANTHER" id="PTHR31552">
    <property type="entry name" value="SERPENTINE RECEPTOR CLASS GAMMA"/>
    <property type="match status" value="1"/>
</dbReference>
<accession>A0AAV5VPW9</accession>
<reference evidence="2" key="1">
    <citation type="submission" date="2023-10" db="EMBL/GenBank/DDBJ databases">
        <title>Genome assembly of Pristionchus species.</title>
        <authorList>
            <person name="Yoshida K."/>
            <person name="Sommer R.J."/>
        </authorList>
    </citation>
    <scope>NUCLEOTIDE SEQUENCE</scope>
    <source>
        <strain evidence="2">RS5133</strain>
    </source>
</reference>
<dbReference type="PANTHER" id="PTHR31552:SF31">
    <property type="entry name" value="SERPENTINE RECEPTOR CLASS GAMMA"/>
    <property type="match status" value="1"/>
</dbReference>
<dbReference type="EMBL" id="BTSY01000004">
    <property type="protein sequence ID" value="GMT21590.1"/>
    <property type="molecule type" value="Genomic_DNA"/>
</dbReference>
<keyword evidence="1" id="KW-1133">Transmembrane helix</keyword>
<proteinExistence type="predicted"/>
<feature type="transmembrane region" description="Helical" evidence="1">
    <location>
        <begin position="97"/>
        <end position="116"/>
    </location>
</feature>
<dbReference type="Gene3D" id="1.20.1070.10">
    <property type="entry name" value="Rhodopsin 7-helix transmembrane proteins"/>
    <property type="match status" value="1"/>
</dbReference>
<evidence type="ECO:0008006" key="4">
    <source>
        <dbReference type="Google" id="ProtNLM"/>
    </source>
</evidence>
<evidence type="ECO:0000313" key="3">
    <source>
        <dbReference type="Proteomes" id="UP001432322"/>
    </source>
</evidence>
<sequence>KKCQVLNHIGAVGSPIGKLIIAVHRYSVLTSTKYAENAWTRRCIRRLVFFQFLLPLISSIPIAFYDYIYTMRDGVSVVYAFTDPGILTQKAITTSSYLIYIVCSGVFTMMTSRALVRMSIVVADGTTRQQILRQQKSMFIIVSLCAVSHFIKALHQ</sequence>
<organism evidence="2 3">
    <name type="scientific">Pristionchus fissidentatus</name>
    <dbReference type="NCBI Taxonomy" id="1538716"/>
    <lineage>
        <taxon>Eukaryota</taxon>
        <taxon>Metazoa</taxon>
        <taxon>Ecdysozoa</taxon>
        <taxon>Nematoda</taxon>
        <taxon>Chromadorea</taxon>
        <taxon>Rhabditida</taxon>
        <taxon>Rhabditina</taxon>
        <taxon>Diplogasteromorpha</taxon>
        <taxon>Diplogasteroidea</taxon>
        <taxon>Neodiplogasteridae</taxon>
        <taxon>Pristionchus</taxon>
    </lineage>
</organism>
<dbReference type="Proteomes" id="UP001432322">
    <property type="component" value="Unassembled WGS sequence"/>
</dbReference>
<feature type="transmembrane region" description="Helical" evidence="1">
    <location>
        <begin position="137"/>
        <end position="155"/>
    </location>
</feature>
<comment type="caution">
    <text evidence="2">The sequence shown here is derived from an EMBL/GenBank/DDBJ whole genome shotgun (WGS) entry which is preliminary data.</text>
</comment>
<keyword evidence="3" id="KW-1185">Reference proteome</keyword>
<keyword evidence="1" id="KW-0812">Transmembrane</keyword>
<feature type="non-terminal residue" evidence="2">
    <location>
        <position position="156"/>
    </location>
</feature>
<feature type="transmembrane region" description="Helical" evidence="1">
    <location>
        <begin position="47"/>
        <end position="68"/>
    </location>
</feature>
<keyword evidence="1" id="KW-0472">Membrane</keyword>
<gene>
    <name evidence="2" type="ORF">PFISCL1PPCAC_12887</name>
</gene>
<evidence type="ECO:0000313" key="2">
    <source>
        <dbReference type="EMBL" id="GMT21590.1"/>
    </source>
</evidence>
<feature type="non-terminal residue" evidence="2">
    <location>
        <position position="1"/>
    </location>
</feature>
<name>A0AAV5VPW9_9BILA</name>